<dbReference type="PANTHER" id="PTHR15215">
    <property type="entry name" value="CABIT DOMAIN-CONTAINING PROTEIN"/>
    <property type="match status" value="1"/>
</dbReference>
<dbReference type="PANTHER" id="PTHR15215:SF1">
    <property type="entry name" value="PROTEIN THEMIS"/>
    <property type="match status" value="1"/>
</dbReference>
<evidence type="ECO:0000259" key="2">
    <source>
        <dbReference type="Pfam" id="PF12736"/>
    </source>
</evidence>
<evidence type="ECO:0000256" key="1">
    <source>
        <dbReference type="ARBA" id="ARBA00006414"/>
    </source>
</evidence>
<organism evidence="3 4">
    <name type="scientific">Varanus komodoensis</name>
    <name type="common">Komodo dragon</name>
    <dbReference type="NCBI Taxonomy" id="61221"/>
    <lineage>
        <taxon>Eukaryota</taxon>
        <taxon>Metazoa</taxon>
        <taxon>Chordata</taxon>
        <taxon>Craniata</taxon>
        <taxon>Vertebrata</taxon>
        <taxon>Euteleostomi</taxon>
        <taxon>Lepidosauria</taxon>
        <taxon>Squamata</taxon>
        <taxon>Bifurcata</taxon>
        <taxon>Unidentata</taxon>
        <taxon>Episquamata</taxon>
        <taxon>Toxicofera</taxon>
        <taxon>Anguimorpha</taxon>
        <taxon>Paleoanguimorpha</taxon>
        <taxon>Varanoidea</taxon>
        <taxon>Varanidae</taxon>
        <taxon>Varanus</taxon>
    </lineage>
</organism>
<dbReference type="GO" id="GO:0050852">
    <property type="term" value="P:T cell receptor signaling pathway"/>
    <property type="evidence" value="ECO:0007669"/>
    <property type="project" value="TreeGrafter"/>
</dbReference>
<protein>
    <recommendedName>
        <fullName evidence="2">CABIT domain-containing protein</fullName>
    </recommendedName>
</protein>
<sequence>MDPLKSFIHSLDPKSLPRILQIQSGFYDEGSAQERLGLECCLSTGDVIKVVGLKVEKILASNQENEDTSLCPTTVELSPHFPVPHSAMELSVQSTSQGCCCEDKIESRKRTV</sequence>
<accession>A0A8D2L5E9</accession>
<comment type="similarity">
    <text evidence="1">Belongs to the themis family.</text>
</comment>
<keyword evidence="4" id="KW-1185">Reference proteome</keyword>
<reference evidence="3" key="2">
    <citation type="submission" date="2025-09" db="UniProtKB">
        <authorList>
            <consortium name="Ensembl"/>
        </authorList>
    </citation>
    <scope>IDENTIFICATION</scope>
</reference>
<dbReference type="AlphaFoldDB" id="A0A8D2L5E9"/>
<evidence type="ECO:0000313" key="3">
    <source>
        <dbReference type="Ensembl" id="ENSVKKP00000016953.1"/>
    </source>
</evidence>
<dbReference type="Proteomes" id="UP000694545">
    <property type="component" value="Unplaced"/>
</dbReference>
<reference evidence="3" key="1">
    <citation type="submission" date="2025-08" db="UniProtKB">
        <authorList>
            <consortium name="Ensembl"/>
        </authorList>
    </citation>
    <scope>IDENTIFICATION</scope>
</reference>
<dbReference type="Pfam" id="PF12736">
    <property type="entry name" value="CABIT"/>
    <property type="match status" value="1"/>
</dbReference>
<dbReference type="InterPro" id="IPR039671">
    <property type="entry name" value="THEMIS"/>
</dbReference>
<evidence type="ECO:0000313" key="4">
    <source>
        <dbReference type="Proteomes" id="UP000694545"/>
    </source>
</evidence>
<proteinExistence type="inferred from homology"/>
<dbReference type="InterPro" id="IPR025946">
    <property type="entry name" value="CABIT_dom"/>
</dbReference>
<dbReference type="GO" id="GO:0005634">
    <property type="term" value="C:nucleus"/>
    <property type="evidence" value="ECO:0007669"/>
    <property type="project" value="TreeGrafter"/>
</dbReference>
<dbReference type="GO" id="GO:0005737">
    <property type="term" value="C:cytoplasm"/>
    <property type="evidence" value="ECO:0007669"/>
    <property type="project" value="TreeGrafter"/>
</dbReference>
<feature type="domain" description="CABIT" evidence="2">
    <location>
        <begin position="16"/>
        <end position="82"/>
    </location>
</feature>
<name>A0A8D2L5E9_VARKO</name>
<dbReference type="Ensembl" id="ENSVKKT00000017376.1">
    <property type="protein sequence ID" value="ENSVKKP00000016953.1"/>
    <property type="gene ID" value="ENSVKKG00000011586.1"/>
</dbReference>